<comment type="caution">
    <text evidence="1">The sequence shown here is derived from an EMBL/GenBank/DDBJ whole genome shotgun (WGS) entry which is preliminary data.</text>
</comment>
<sequence length="70" mass="7865">MLKTISPHFQLISCDPIKPVTQWYSALKTQAGVSDEEVLRNARETYRLATKPLLRPPETWSTGLNPGSKP</sequence>
<evidence type="ECO:0000313" key="2">
    <source>
        <dbReference type="Proteomes" id="UP001303160"/>
    </source>
</evidence>
<proteinExistence type="predicted"/>
<dbReference type="Proteomes" id="UP001303160">
    <property type="component" value="Unassembled WGS sequence"/>
</dbReference>
<evidence type="ECO:0000313" key="1">
    <source>
        <dbReference type="EMBL" id="KAK4203867.1"/>
    </source>
</evidence>
<reference evidence="1" key="2">
    <citation type="submission" date="2023-05" db="EMBL/GenBank/DDBJ databases">
        <authorList>
            <consortium name="Lawrence Berkeley National Laboratory"/>
            <person name="Steindorff A."/>
            <person name="Hensen N."/>
            <person name="Bonometti L."/>
            <person name="Westerberg I."/>
            <person name="Brannstrom I.O."/>
            <person name="Guillou S."/>
            <person name="Cros-Aarteil S."/>
            <person name="Calhoun S."/>
            <person name="Haridas S."/>
            <person name="Kuo A."/>
            <person name="Mondo S."/>
            <person name="Pangilinan J."/>
            <person name="Riley R."/>
            <person name="Labutti K."/>
            <person name="Andreopoulos B."/>
            <person name="Lipzen A."/>
            <person name="Chen C."/>
            <person name="Yanf M."/>
            <person name="Daum C."/>
            <person name="Ng V."/>
            <person name="Clum A."/>
            <person name="Ohm R."/>
            <person name="Martin F."/>
            <person name="Silar P."/>
            <person name="Natvig D."/>
            <person name="Lalanne C."/>
            <person name="Gautier V."/>
            <person name="Ament-Velasquez S.L."/>
            <person name="Kruys A."/>
            <person name="Hutchinson M.I."/>
            <person name="Powell A.J."/>
            <person name="Barry K."/>
            <person name="Miller A.N."/>
            <person name="Grigoriev I.V."/>
            <person name="Debuchy R."/>
            <person name="Gladieux P."/>
            <person name="Thoren M.H."/>
            <person name="Johannesson H."/>
        </authorList>
    </citation>
    <scope>NUCLEOTIDE SEQUENCE</scope>
    <source>
        <strain evidence="1">CBS 315.58</strain>
    </source>
</reference>
<dbReference type="EMBL" id="MU863886">
    <property type="protein sequence ID" value="KAK4203867.1"/>
    <property type="molecule type" value="Genomic_DNA"/>
</dbReference>
<reference evidence="1" key="1">
    <citation type="journal article" date="2023" name="Mol. Phylogenet. Evol.">
        <title>Genome-scale phylogeny and comparative genomics of the fungal order Sordariales.</title>
        <authorList>
            <person name="Hensen N."/>
            <person name="Bonometti L."/>
            <person name="Westerberg I."/>
            <person name="Brannstrom I.O."/>
            <person name="Guillou S."/>
            <person name="Cros-Aarteil S."/>
            <person name="Calhoun S."/>
            <person name="Haridas S."/>
            <person name="Kuo A."/>
            <person name="Mondo S."/>
            <person name="Pangilinan J."/>
            <person name="Riley R."/>
            <person name="LaButti K."/>
            <person name="Andreopoulos B."/>
            <person name="Lipzen A."/>
            <person name="Chen C."/>
            <person name="Yan M."/>
            <person name="Daum C."/>
            <person name="Ng V."/>
            <person name="Clum A."/>
            <person name="Steindorff A."/>
            <person name="Ohm R.A."/>
            <person name="Martin F."/>
            <person name="Silar P."/>
            <person name="Natvig D.O."/>
            <person name="Lalanne C."/>
            <person name="Gautier V."/>
            <person name="Ament-Velasquez S.L."/>
            <person name="Kruys A."/>
            <person name="Hutchinson M.I."/>
            <person name="Powell A.J."/>
            <person name="Barry K."/>
            <person name="Miller A.N."/>
            <person name="Grigoriev I.V."/>
            <person name="Debuchy R."/>
            <person name="Gladieux P."/>
            <person name="Hiltunen Thoren M."/>
            <person name="Johannesson H."/>
        </authorList>
    </citation>
    <scope>NUCLEOTIDE SEQUENCE</scope>
    <source>
        <strain evidence="1">CBS 315.58</strain>
    </source>
</reference>
<name>A0AAN6XSQ5_9PEZI</name>
<protein>
    <submittedName>
        <fullName evidence="1">Uncharacterized protein</fullName>
    </submittedName>
</protein>
<gene>
    <name evidence="1" type="ORF">QBC40DRAFT_12872</name>
</gene>
<keyword evidence="2" id="KW-1185">Reference proteome</keyword>
<organism evidence="1 2">
    <name type="scientific">Triangularia verruculosa</name>
    <dbReference type="NCBI Taxonomy" id="2587418"/>
    <lineage>
        <taxon>Eukaryota</taxon>
        <taxon>Fungi</taxon>
        <taxon>Dikarya</taxon>
        <taxon>Ascomycota</taxon>
        <taxon>Pezizomycotina</taxon>
        <taxon>Sordariomycetes</taxon>
        <taxon>Sordariomycetidae</taxon>
        <taxon>Sordariales</taxon>
        <taxon>Podosporaceae</taxon>
        <taxon>Triangularia</taxon>
    </lineage>
</organism>
<accession>A0AAN6XSQ5</accession>
<dbReference type="AlphaFoldDB" id="A0AAN6XSQ5"/>